<dbReference type="EMBL" id="FRAP01000020">
    <property type="protein sequence ID" value="SHL17972.1"/>
    <property type="molecule type" value="Genomic_DNA"/>
</dbReference>
<reference evidence="1 2" key="1">
    <citation type="submission" date="2016-11" db="EMBL/GenBank/DDBJ databases">
        <authorList>
            <person name="Jaros S."/>
            <person name="Januszkiewicz K."/>
            <person name="Wedrychowicz H."/>
        </authorList>
    </citation>
    <scope>NUCLEOTIDE SEQUENCE [LARGE SCALE GENOMIC DNA]</scope>
    <source>
        <strain evidence="1 2">DSM 43832</strain>
    </source>
</reference>
<name>A0A1M6YIR1_PSETH</name>
<sequence>MDGAAAVALERLLADVVEAGAAVLVADHTGRAFTLSGVVAYELVDGSSCRSHRRSRIRPPP</sequence>
<evidence type="ECO:0000313" key="1">
    <source>
        <dbReference type="EMBL" id="SHL17972.1"/>
    </source>
</evidence>
<proteinExistence type="predicted"/>
<gene>
    <name evidence="1" type="ORF">SAMN05443637_12033</name>
</gene>
<dbReference type="AlphaFoldDB" id="A0A1M6YIR1"/>
<dbReference type="Proteomes" id="UP000184363">
    <property type="component" value="Unassembled WGS sequence"/>
</dbReference>
<organism evidence="1 2">
    <name type="scientific">Pseudonocardia thermophila</name>
    <dbReference type="NCBI Taxonomy" id="1848"/>
    <lineage>
        <taxon>Bacteria</taxon>
        <taxon>Bacillati</taxon>
        <taxon>Actinomycetota</taxon>
        <taxon>Actinomycetes</taxon>
        <taxon>Pseudonocardiales</taxon>
        <taxon>Pseudonocardiaceae</taxon>
        <taxon>Pseudonocardia</taxon>
    </lineage>
</organism>
<protein>
    <submittedName>
        <fullName evidence="1">Uncharacterized protein</fullName>
    </submittedName>
</protein>
<keyword evidence="2" id="KW-1185">Reference proteome</keyword>
<evidence type="ECO:0000313" key="2">
    <source>
        <dbReference type="Proteomes" id="UP000184363"/>
    </source>
</evidence>
<dbReference type="RefSeq" id="WP_234997508.1">
    <property type="nucleotide sequence ID" value="NZ_FRAP01000020.1"/>
</dbReference>
<accession>A0A1M6YIR1</accession>